<feature type="domain" description="Glutamine amidotransferase type-2" evidence="11">
    <location>
        <begin position="2"/>
        <end position="212"/>
    </location>
</feature>
<comment type="similarity">
    <text evidence="2">Belongs to the asparagine synthetase family.</text>
</comment>
<reference evidence="13" key="2">
    <citation type="submission" date="2011-03" db="EMBL/GenBank/DDBJ databases">
        <title>The complete genome of Desulfobacca acetoxidans DSM 11109.</title>
        <authorList>
            <consortium name="US DOE Joint Genome Institute (JGI-PGF)"/>
            <person name="Lucas S."/>
            <person name="Copeland A."/>
            <person name="Lapidus A."/>
            <person name="Bruce D."/>
            <person name="Goodwin L."/>
            <person name="Pitluck S."/>
            <person name="Peters L."/>
            <person name="Kyrpides N."/>
            <person name="Mavromatis K."/>
            <person name="Ivanova N."/>
            <person name="Ovchinnikova G."/>
            <person name="Teshima H."/>
            <person name="Detter J.C."/>
            <person name="Han C."/>
            <person name="Land M."/>
            <person name="Hauser L."/>
            <person name="Markowitz V."/>
            <person name="Cheng J.-F."/>
            <person name="Hugenholtz P."/>
            <person name="Woyke T."/>
            <person name="Wu D."/>
            <person name="Spring S."/>
            <person name="Schueler E."/>
            <person name="Brambilla E."/>
            <person name="Klenk H.-P."/>
            <person name="Eisen J.A."/>
        </authorList>
    </citation>
    <scope>NUCLEOTIDE SEQUENCE [LARGE SCALE GENOMIC DNA]</scope>
    <source>
        <strain evidence="13">ATCC 700848 / DSM 11109 / ASRB2</strain>
    </source>
</reference>
<dbReference type="GO" id="GO:0005829">
    <property type="term" value="C:cytosol"/>
    <property type="evidence" value="ECO:0007669"/>
    <property type="project" value="TreeGrafter"/>
</dbReference>
<keyword evidence="8" id="KW-0061">Asparagine biosynthesis</keyword>
<dbReference type="InterPro" id="IPR017932">
    <property type="entry name" value="GATase_2_dom"/>
</dbReference>
<dbReference type="OrthoDB" id="9763290at2"/>
<evidence type="ECO:0000256" key="9">
    <source>
        <dbReference type="PIRSR" id="PIRSR001589-2"/>
    </source>
</evidence>
<dbReference type="InterPro" id="IPR014729">
    <property type="entry name" value="Rossmann-like_a/b/a_fold"/>
</dbReference>
<keyword evidence="4 9" id="KW-0547">Nucleotide-binding</keyword>
<evidence type="ECO:0000256" key="5">
    <source>
        <dbReference type="ARBA" id="ARBA00022840"/>
    </source>
</evidence>
<dbReference type="Proteomes" id="UP000000483">
    <property type="component" value="Chromosome"/>
</dbReference>
<dbReference type="InterPro" id="IPR006426">
    <property type="entry name" value="Asn_synth_AEB"/>
</dbReference>
<evidence type="ECO:0000256" key="7">
    <source>
        <dbReference type="ARBA" id="ARBA00048741"/>
    </source>
</evidence>
<keyword evidence="6 8" id="KW-0315">Glutamine amidotransferase</keyword>
<keyword evidence="13" id="KW-1185">Reference proteome</keyword>
<keyword evidence="12" id="KW-0436">Ligase</keyword>
<dbReference type="PANTHER" id="PTHR43284">
    <property type="entry name" value="ASPARAGINE SYNTHETASE (GLUTAMINE-HYDROLYZING)"/>
    <property type="match status" value="1"/>
</dbReference>
<evidence type="ECO:0000256" key="4">
    <source>
        <dbReference type="ARBA" id="ARBA00022741"/>
    </source>
</evidence>
<evidence type="ECO:0000259" key="11">
    <source>
        <dbReference type="PROSITE" id="PS51278"/>
    </source>
</evidence>
<keyword evidence="8" id="KW-0028">Amino-acid biosynthesis</keyword>
<dbReference type="PIRSF" id="PIRSF001589">
    <property type="entry name" value="Asn_synthetase_glu-h"/>
    <property type="match status" value="1"/>
</dbReference>
<dbReference type="EC" id="6.3.5.4" evidence="3"/>
<evidence type="ECO:0000256" key="3">
    <source>
        <dbReference type="ARBA" id="ARBA00012737"/>
    </source>
</evidence>
<dbReference type="InterPro" id="IPR001962">
    <property type="entry name" value="Asn_synthase"/>
</dbReference>
<dbReference type="GO" id="GO:0006529">
    <property type="term" value="P:asparagine biosynthetic process"/>
    <property type="evidence" value="ECO:0007669"/>
    <property type="project" value="UniProtKB-KW"/>
</dbReference>
<name>F2NHK5_DESAR</name>
<keyword evidence="5 9" id="KW-0067">ATP-binding</keyword>
<dbReference type="HOGENOM" id="CLU_014658_3_1_7"/>
<dbReference type="EMBL" id="CP002629">
    <property type="protein sequence ID" value="AEB09192.1"/>
    <property type="molecule type" value="Genomic_DNA"/>
</dbReference>
<comment type="catalytic activity">
    <reaction evidence="7">
        <text>L-aspartate + L-glutamine + ATP + H2O = L-asparagine + L-glutamate + AMP + diphosphate + H(+)</text>
        <dbReference type="Rhea" id="RHEA:12228"/>
        <dbReference type="ChEBI" id="CHEBI:15377"/>
        <dbReference type="ChEBI" id="CHEBI:15378"/>
        <dbReference type="ChEBI" id="CHEBI:29985"/>
        <dbReference type="ChEBI" id="CHEBI:29991"/>
        <dbReference type="ChEBI" id="CHEBI:30616"/>
        <dbReference type="ChEBI" id="CHEBI:33019"/>
        <dbReference type="ChEBI" id="CHEBI:58048"/>
        <dbReference type="ChEBI" id="CHEBI:58359"/>
        <dbReference type="ChEBI" id="CHEBI:456215"/>
        <dbReference type="EC" id="6.3.5.4"/>
    </reaction>
</comment>
<comment type="pathway">
    <text evidence="1">Amino-acid biosynthesis; L-asparagine biosynthesis; L-asparagine from L-aspartate (L-Gln route): step 1/1.</text>
</comment>
<dbReference type="AlphaFoldDB" id="F2NHK5"/>
<evidence type="ECO:0000256" key="10">
    <source>
        <dbReference type="PIRSR" id="PIRSR001589-3"/>
    </source>
</evidence>
<feature type="binding site" evidence="9">
    <location>
        <position position="99"/>
    </location>
    <ligand>
        <name>L-glutamine</name>
        <dbReference type="ChEBI" id="CHEBI:58359"/>
    </ligand>
</feature>
<dbReference type="eggNOG" id="COG0367">
    <property type="taxonomic scope" value="Bacteria"/>
</dbReference>
<gene>
    <name evidence="12" type="ordered locus">Desac_1335</name>
</gene>
<reference evidence="12 13" key="1">
    <citation type="journal article" date="2011" name="Stand. Genomic Sci.">
        <title>Complete genome sequence of the acetate-degrading sulfate reducer Desulfobacca acetoxidans type strain (ASRB2).</title>
        <authorList>
            <person name="Goker M."/>
            <person name="Teshima H."/>
            <person name="Lapidus A."/>
            <person name="Nolan M."/>
            <person name="Lucas S."/>
            <person name="Hammon N."/>
            <person name="Deshpande S."/>
            <person name="Cheng J.F."/>
            <person name="Tapia R."/>
            <person name="Han C."/>
            <person name="Goodwin L."/>
            <person name="Pitluck S."/>
            <person name="Huntemann M."/>
            <person name="Liolios K."/>
            <person name="Ivanova N."/>
            <person name="Pagani I."/>
            <person name="Mavromatis K."/>
            <person name="Ovchinikova G."/>
            <person name="Pati A."/>
            <person name="Chen A."/>
            <person name="Palaniappan K."/>
            <person name="Land M."/>
            <person name="Hauser L."/>
            <person name="Brambilla E.M."/>
            <person name="Rohde M."/>
            <person name="Spring S."/>
            <person name="Detter J.C."/>
            <person name="Woyke T."/>
            <person name="Bristow J."/>
            <person name="Eisen J.A."/>
            <person name="Markowitz V."/>
            <person name="Hugenholtz P."/>
            <person name="Kyrpides N.C."/>
            <person name="Klenk H.P."/>
        </authorList>
    </citation>
    <scope>NUCLEOTIDE SEQUENCE [LARGE SCALE GENOMIC DNA]</scope>
    <source>
        <strain evidence="13">ATCC 700848 / DSM 11109 / ASRB2</strain>
    </source>
</reference>
<dbReference type="InterPro" id="IPR051786">
    <property type="entry name" value="ASN_synthetase/amidase"/>
</dbReference>
<evidence type="ECO:0000256" key="8">
    <source>
        <dbReference type="PIRSR" id="PIRSR001589-1"/>
    </source>
</evidence>
<proteinExistence type="inferred from homology"/>
<dbReference type="NCBIfam" id="TIGR01536">
    <property type="entry name" value="asn_synth_AEB"/>
    <property type="match status" value="1"/>
</dbReference>
<dbReference type="KEGG" id="dao:Desac_1335"/>
<dbReference type="CDD" id="cd00712">
    <property type="entry name" value="AsnB"/>
    <property type="match status" value="1"/>
</dbReference>
<evidence type="ECO:0000313" key="12">
    <source>
        <dbReference type="EMBL" id="AEB09192.1"/>
    </source>
</evidence>
<dbReference type="SUPFAM" id="SSF52402">
    <property type="entry name" value="Adenine nucleotide alpha hydrolases-like"/>
    <property type="match status" value="1"/>
</dbReference>
<dbReference type="PANTHER" id="PTHR43284:SF1">
    <property type="entry name" value="ASPARAGINE SYNTHETASE"/>
    <property type="match status" value="1"/>
</dbReference>
<dbReference type="InterPro" id="IPR029055">
    <property type="entry name" value="Ntn_hydrolases_N"/>
</dbReference>
<organism evidence="12 13">
    <name type="scientific">Desulfobacca acetoxidans (strain ATCC 700848 / DSM 11109 / ASRB2)</name>
    <dbReference type="NCBI Taxonomy" id="880072"/>
    <lineage>
        <taxon>Bacteria</taxon>
        <taxon>Pseudomonadati</taxon>
        <taxon>Thermodesulfobacteriota</taxon>
        <taxon>Desulfobaccia</taxon>
        <taxon>Desulfobaccales</taxon>
        <taxon>Desulfobaccaceae</taxon>
        <taxon>Desulfobacca</taxon>
    </lineage>
</organism>
<dbReference type="GO" id="GO:0004066">
    <property type="term" value="F:asparagine synthase (glutamine-hydrolyzing) activity"/>
    <property type="evidence" value="ECO:0007669"/>
    <property type="project" value="UniProtKB-EC"/>
</dbReference>
<dbReference type="SUPFAM" id="SSF56235">
    <property type="entry name" value="N-terminal nucleophile aminohydrolases (Ntn hydrolases)"/>
    <property type="match status" value="1"/>
</dbReference>
<sequence>MCGICGIINRDGQPVEKGVLQRLSSVLRHRGPDDEGYHYEPGVGLGFRRLSIIDLSGGRQPMTNEDQTVWVVFNGEIYNFKELRLLLQTYGHVFRTASDTEVIVHGFEQWGEDVVHHLNGMFAFAAWDSRSRRLLLARDRLGIKPLFYSLIDGSLAFASEIKSLLLWPQLDPAINDRGVFEYFSQHFVPGSETFYSHIHKLQPAEMLRLADGDVRLRKYWHPQVIPNAKQSVADAVDELRQRLLAAVKMQLVADVPLGVFLSGGLDSSAVTAAMGQAGVQEIRSFNIGFDVKRYDETDFALQVSQHLGTRHESFRLNEWPTSILPKLLWHLDEPMADATIIPTYILSLMTRRHVTVALSGEGGDELFAGYTHYQGMKLNRLLQFFPVSWRRLGVAWLKHLPYGGSARTGYFLDRLARIVSSSFFPLFEGYTRKVAFFSPEEQQLLFSPAFQEKMAHFPYLSAVRRIPQDHPELDAVSQANLTDLLIYLPEDMLVKVDRMSMAGSLEVRVPILDHTLVEFALSLPFSFKMKGLETKYILRRALQPWLPASILQRRKRGFNPPLEFWLQKGLVEYAREQEMMATVAACGYFNPDYIQLLIDAHVSGRRNYARQLWSILVFALWWRRIRGKGECPV</sequence>
<dbReference type="RefSeq" id="WP_013706304.1">
    <property type="nucleotide sequence ID" value="NC_015388.1"/>
</dbReference>
<evidence type="ECO:0000256" key="1">
    <source>
        <dbReference type="ARBA" id="ARBA00005187"/>
    </source>
</evidence>
<dbReference type="Pfam" id="PF00733">
    <property type="entry name" value="Asn_synthase"/>
    <property type="match status" value="1"/>
</dbReference>
<dbReference type="PROSITE" id="PS51278">
    <property type="entry name" value="GATASE_TYPE_2"/>
    <property type="match status" value="1"/>
</dbReference>
<evidence type="ECO:0000256" key="6">
    <source>
        <dbReference type="ARBA" id="ARBA00022962"/>
    </source>
</evidence>
<dbReference type="InterPro" id="IPR033738">
    <property type="entry name" value="AsnB_N"/>
</dbReference>
<dbReference type="Pfam" id="PF13537">
    <property type="entry name" value="GATase_7"/>
    <property type="match status" value="1"/>
</dbReference>
<dbReference type="GO" id="GO:0005524">
    <property type="term" value="F:ATP binding"/>
    <property type="evidence" value="ECO:0007669"/>
    <property type="project" value="UniProtKB-KW"/>
</dbReference>
<dbReference type="STRING" id="880072.Desac_1335"/>
<feature type="binding site" evidence="9">
    <location>
        <position position="287"/>
    </location>
    <ligand>
        <name>ATP</name>
        <dbReference type="ChEBI" id="CHEBI:30616"/>
    </ligand>
</feature>
<feature type="binding site" evidence="9">
    <location>
        <begin position="359"/>
        <end position="360"/>
    </location>
    <ligand>
        <name>ATP</name>
        <dbReference type="ChEBI" id="CHEBI:30616"/>
    </ligand>
</feature>
<evidence type="ECO:0000256" key="2">
    <source>
        <dbReference type="ARBA" id="ARBA00005752"/>
    </source>
</evidence>
<evidence type="ECO:0000313" key="13">
    <source>
        <dbReference type="Proteomes" id="UP000000483"/>
    </source>
</evidence>
<dbReference type="Gene3D" id="3.40.50.620">
    <property type="entry name" value="HUPs"/>
    <property type="match status" value="1"/>
</dbReference>
<dbReference type="Gene3D" id="3.60.20.10">
    <property type="entry name" value="Glutamine Phosphoribosylpyrophosphate, subunit 1, domain 1"/>
    <property type="match status" value="1"/>
</dbReference>
<protein>
    <recommendedName>
        <fullName evidence="3">asparagine synthase (glutamine-hydrolyzing)</fullName>
        <ecNumber evidence="3">6.3.5.4</ecNumber>
    </recommendedName>
</protein>
<feature type="site" description="Important for beta-aspartyl-AMP intermediate formation" evidence="10">
    <location>
        <position position="361"/>
    </location>
</feature>
<dbReference type="CDD" id="cd01991">
    <property type="entry name" value="Asn_synthase_B_C"/>
    <property type="match status" value="1"/>
</dbReference>
<accession>F2NHK5</accession>
<feature type="active site" description="For GATase activity" evidence="8">
    <location>
        <position position="2"/>
    </location>
</feature>